<protein>
    <submittedName>
        <fullName evidence="2">Uma2 family endonuclease</fullName>
    </submittedName>
</protein>
<dbReference type="PANTHER" id="PTHR36558:SF1">
    <property type="entry name" value="RESTRICTION ENDONUCLEASE DOMAIN-CONTAINING PROTEIN-RELATED"/>
    <property type="match status" value="1"/>
</dbReference>
<keyword evidence="2" id="KW-0540">Nuclease</keyword>
<evidence type="ECO:0000259" key="1">
    <source>
        <dbReference type="Pfam" id="PF05685"/>
    </source>
</evidence>
<dbReference type="EMBL" id="JAENHM010000057">
    <property type="protein sequence ID" value="MBK1839375.1"/>
    <property type="molecule type" value="Genomic_DNA"/>
</dbReference>
<dbReference type="CDD" id="cd06260">
    <property type="entry name" value="DUF820-like"/>
    <property type="match status" value="1"/>
</dbReference>
<sequence>MNRPARMPRMSLEDYLARRPADGLRREYVDGEVFILEAASRRHATIAGNLFVALQDHVRARGGRLHAGTVPLRLDIANICYLPDLLVTLAPDDTDPTFVRKPCLVVEVMSDASEATDRREKRPNCLRAPSICEFVLVSENERHVEVYRRDGVCWSADIVLDGSVTFDGLGFEIALDALYES</sequence>
<evidence type="ECO:0000313" key="3">
    <source>
        <dbReference type="Proteomes" id="UP000652760"/>
    </source>
</evidence>
<evidence type="ECO:0000313" key="2">
    <source>
        <dbReference type="EMBL" id="MBK1839375.1"/>
    </source>
</evidence>
<dbReference type="Gene3D" id="3.90.1570.10">
    <property type="entry name" value="tt1808, chain A"/>
    <property type="match status" value="1"/>
</dbReference>
<gene>
    <name evidence="2" type="ORF">JHL17_18355</name>
</gene>
<keyword evidence="3" id="KW-1185">Reference proteome</keyword>
<dbReference type="SUPFAM" id="SSF52980">
    <property type="entry name" value="Restriction endonuclease-like"/>
    <property type="match status" value="1"/>
</dbReference>
<feature type="domain" description="Putative restriction endonuclease" evidence="1">
    <location>
        <begin position="13"/>
        <end position="170"/>
    </location>
</feature>
<dbReference type="PANTHER" id="PTHR36558">
    <property type="entry name" value="GLR1098 PROTEIN"/>
    <property type="match status" value="1"/>
</dbReference>
<dbReference type="InterPro" id="IPR011335">
    <property type="entry name" value="Restrct_endonuc-II-like"/>
</dbReference>
<comment type="caution">
    <text evidence="2">The sequence shown here is derived from an EMBL/GenBank/DDBJ whole genome shotgun (WGS) entry which is preliminary data.</text>
</comment>
<keyword evidence="2" id="KW-0255">Endonuclease</keyword>
<dbReference type="InterPro" id="IPR008538">
    <property type="entry name" value="Uma2"/>
</dbReference>
<keyword evidence="2" id="KW-0378">Hydrolase</keyword>
<proteinExistence type="predicted"/>
<name>A0ABS1F7F6_9PROT</name>
<accession>A0ABS1F7F6</accession>
<dbReference type="Pfam" id="PF05685">
    <property type="entry name" value="Uma2"/>
    <property type="match status" value="1"/>
</dbReference>
<organism evidence="2 3">
    <name type="scientific">Azospirillum endophyticum</name>
    <dbReference type="NCBI Taxonomy" id="2800326"/>
    <lineage>
        <taxon>Bacteria</taxon>
        <taxon>Pseudomonadati</taxon>
        <taxon>Pseudomonadota</taxon>
        <taxon>Alphaproteobacteria</taxon>
        <taxon>Rhodospirillales</taxon>
        <taxon>Azospirillaceae</taxon>
        <taxon>Azospirillum</taxon>
    </lineage>
</organism>
<reference evidence="3" key="1">
    <citation type="submission" date="2021-01" db="EMBL/GenBank/DDBJ databases">
        <title>Genome public.</title>
        <authorList>
            <person name="Liu C."/>
            <person name="Sun Q."/>
        </authorList>
    </citation>
    <scope>NUCLEOTIDE SEQUENCE [LARGE SCALE GENOMIC DNA]</scope>
    <source>
        <strain evidence="3">YIM B02556</strain>
    </source>
</reference>
<dbReference type="InterPro" id="IPR012296">
    <property type="entry name" value="Nuclease_put_TT1808"/>
</dbReference>
<dbReference type="Proteomes" id="UP000652760">
    <property type="component" value="Unassembled WGS sequence"/>
</dbReference>
<dbReference type="GO" id="GO:0004519">
    <property type="term" value="F:endonuclease activity"/>
    <property type="evidence" value="ECO:0007669"/>
    <property type="project" value="UniProtKB-KW"/>
</dbReference>